<name>A0A4R1I248_ANCAQ</name>
<dbReference type="AlphaFoldDB" id="A0A4R1I248"/>
<reference evidence="1 2" key="1">
    <citation type="submission" date="2019-03" db="EMBL/GenBank/DDBJ databases">
        <title>Genomic Encyclopedia of Type Strains, Phase IV (KMG-IV): sequencing the most valuable type-strain genomes for metagenomic binning, comparative biology and taxonomic classification.</title>
        <authorList>
            <person name="Goeker M."/>
        </authorList>
    </citation>
    <scope>NUCLEOTIDE SEQUENCE [LARGE SCALE GENOMIC DNA]</scope>
    <source>
        <strain evidence="1 2">DSM 101</strain>
    </source>
</reference>
<organism evidence="1 2">
    <name type="scientific">Ancylobacter aquaticus</name>
    <dbReference type="NCBI Taxonomy" id="100"/>
    <lineage>
        <taxon>Bacteria</taxon>
        <taxon>Pseudomonadati</taxon>
        <taxon>Pseudomonadota</taxon>
        <taxon>Alphaproteobacteria</taxon>
        <taxon>Hyphomicrobiales</taxon>
        <taxon>Xanthobacteraceae</taxon>
        <taxon>Ancylobacter</taxon>
    </lineage>
</organism>
<accession>A0A4R1I248</accession>
<dbReference type="EMBL" id="SMFY01000002">
    <property type="protein sequence ID" value="TCK28003.1"/>
    <property type="molecule type" value="Genomic_DNA"/>
</dbReference>
<evidence type="ECO:0000313" key="1">
    <source>
        <dbReference type="EMBL" id="TCK28003.1"/>
    </source>
</evidence>
<evidence type="ECO:0000313" key="2">
    <source>
        <dbReference type="Proteomes" id="UP000295030"/>
    </source>
</evidence>
<gene>
    <name evidence="1" type="ORF">EV667_1999</name>
</gene>
<proteinExistence type="predicted"/>
<dbReference type="Proteomes" id="UP000295030">
    <property type="component" value="Unassembled WGS sequence"/>
</dbReference>
<comment type="caution">
    <text evidence="1">The sequence shown here is derived from an EMBL/GenBank/DDBJ whole genome shotgun (WGS) entry which is preliminary data.</text>
</comment>
<keyword evidence="2" id="KW-1185">Reference proteome</keyword>
<protein>
    <submittedName>
        <fullName evidence="1">Uncharacterized protein</fullName>
    </submittedName>
</protein>
<sequence>MLEALADAPPASFMSFVDDDAQAFQEVAPNDTPQIGGYLPVQQARRTMHIDELKGDINNMAEVLPQMAGVSTLVVPDDARGPGIVRGHSAITAVVDRVVTESGRVLKDKDVKRILKHGEYLPGDRVRFTGRYHNGDPALRGRVGVLRSGDYFGATFLLDGEHEVLLCSIENLEHESLPQPAPSAEAGAAA</sequence>
<dbReference type="RefSeq" id="WP_131835201.1">
    <property type="nucleotide sequence ID" value="NZ_SMFY01000002.1"/>
</dbReference>